<sequence length="549" mass="58696">MSKRSRRRAGDSWQPTLDRVEQVKKLSQTPPTSSRGYQNQLKNGKLWVRDRIALLVDPGTFSEIGSVTGTPTFSPGSNNLESFVPTNFLSGLARIDSRRVAVAADDFTIRAGHADGALYQKAAYIESLAQSLYIPLVRLVDGSSGGGSVAVYRDLGYTYVPPSTGAGWITMIESLSIIPVCGIILGPAVGLGAAKVSTTHFSVICSDVGSLFNAGPVVVERAGIEEGLTNADLGGPGVVCTNGAIDNFAGTEAECFALVRRFLSYLPSSVLDLPPRVPYTALPPAEREARAAALDTAVPTNRSRGYAIRPIIRNLFDDGSFLELGPAWGSPAIVGFARLRGHAVSVVAFDVESPSLGALTAAAAAKLKRHLELASLFGLPVVQLVDMPGFAIGSRAEREGTMRAGVACIRAYYAASVPIFSVILRKVYGIAGAFLVDHKLPHYRLAWPSGEWGSLPLDGGIEAAFAHDLKLARQTGGQAGHDALLAKLQAEFNVLADPIRTAMSFNIEEIVRPGLTRNVLAEWTELMYGTVLKQRLRQVRARVQQTARM</sequence>
<dbReference type="OrthoDB" id="439921at2759"/>
<dbReference type="EMBL" id="CAHR02000136">
    <property type="protein sequence ID" value="CCG83304.1"/>
    <property type="molecule type" value="Genomic_DNA"/>
</dbReference>
<dbReference type="SUPFAM" id="SSF52096">
    <property type="entry name" value="ClpP/crotonase"/>
    <property type="match status" value="2"/>
</dbReference>
<name>R4XBX2_TAPDE</name>
<feature type="region of interest" description="Disordered" evidence="1">
    <location>
        <begin position="1"/>
        <end position="40"/>
    </location>
</feature>
<dbReference type="GO" id="GO:0004658">
    <property type="term" value="F:propionyl-CoA carboxylase activity"/>
    <property type="evidence" value="ECO:0007669"/>
    <property type="project" value="TreeGrafter"/>
</dbReference>
<evidence type="ECO:0000259" key="2">
    <source>
        <dbReference type="PROSITE" id="PS50989"/>
    </source>
</evidence>
<dbReference type="InterPro" id="IPR011763">
    <property type="entry name" value="COA_CT_C"/>
</dbReference>
<keyword evidence="4" id="KW-1185">Reference proteome</keyword>
<dbReference type="InterPro" id="IPR051047">
    <property type="entry name" value="AccD/PCCB"/>
</dbReference>
<dbReference type="STRING" id="1097556.R4XBX2"/>
<dbReference type="eggNOG" id="KOG0540">
    <property type="taxonomic scope" value="Eukaryota"/>
</dbReference>
<gene>
    <name evidence="3" type="ORF">TAPDE_003443</name>
</gene>
<dbReference type="PANTHER" id="PTHR43842:SF2">
    <property type="entry name" value="PROPIONYL-COA CARBOXYLASE BETA CHAIN, MITOCHONDRIAL"/>
    <property type="match status" value="1"/>
</dbReference>
<evidence type="ECO:0000313" key="4">
    <source>
        <dbReference type="Proteomes" id="UP000013776"/>
    </source>
</evidence>
<dbReference type="Proteomes" id="UP000013776">
    <property type="component" value="Unassembled WGS sequence"/>
</dbReference>
<dbReference type="InterPro" id="IPR029045">
    <property type="entry name" value="ClpP/crotonase-like_dom_sf"/>
</dbReference>
<dbReference type="Pfam" id="PF01039">
    <property type="entry name" value="Carboxyl_trans"/>
    <property type="match status" value="1"/>
</dbReference>
<dbReference type="VEuPathDB" id="FungiDB:TAPDE_003443"/>
<dbReference type="PROSITE" id="PS50989">
    <property type="entry name" value="COA_CT_CTER"/>
    <property type="match status" value="1"/>
</dbReference>
<evidence type="ECO:0000256" key="1">
    <source>
        <dbReference type="SAM" id="MobiDB-lite"/>
    </source>
</evidence>
<dbReference type="Gene3D" id="3.90.226.10">
    <property type="entry name" value="2-enoyl-CoA Hydratase, Chain A, domain 1"/>
    <property type="match status" value="2"/>
</dbReference>
<reference evidence="3 4" key="1">
    <citation type="journal article" date="2013" name="MBio">
        <title>Genome sequencing of the plant pathogen Taphrina deformans, the causal agent of peach leaf curl.</title>
        <authorList>
            <person name="Cisse O.H."/>
            <person name="Almeida J.M.G.C.F."/>
            <person name="Fonseca A."/>
            <person name="Kumar A.A."/>
            <person name="Salojaervi J."/>
            <person name="Overmyer K."/>
            <person name="Hauser P.M."/>
            <person name="Pagni M."/>
        </authorList>
    </citation>
    <scope>NUCLEOTIDE SEQUENCE [LARGE SCALE GENOMIC DNA]</scope>
    <source>
        <strain evidence="4">PYCC 5710 / ATCC 11124 / CBS 356.35 / IMI 108563 / JCM 9778 / NBRC 8474</strain>
    </source>
</reference>
<proteinExistence type="predicted"/>
<feature type="domain" description="CoA carboxyltransferase C-terminal" evidence="2">
    <location>
        <begin position="284"/>
        <end position="538"/>
    </location>
</feature>
<comment type="caution">
    <text evidence="3">The sequence shown here is derived from an EMBL/GenBank/DDBJ whole genome shotgun (WGS) entry which is preliminary data.</text>
</comment>
<feature type="compositionally biased region" description="Polar residues" evidence="1">
    <location>
        <begin position="25"/>
        <end position="40"/>
    </location>
</feature>
<evidence type="ECO:0000313" key="3">
    <source>
        <dbReference type="EMBL" id="CCG83304.1"/>
    </source>
</evidence>
<dbReference type="PANTHER" id="PTHR43842">
    <property type="entry name" value="PROPIONYL-COA CARBOXYLASE BETA CHAIN"/>
    <property type="match status" value="1"/>
</dbReference>
<organism evidence="3 4">
    <name type="scientific">Taphrina deformans (strain PYCC 5710 / ATCC 11124 / CBS 356.35 / IMI 108563 / JCM 9778 / NBRC 8474)</name>
    <name type="common">Peach leaf curl fungus</name>
    <name type="synonym">Lalaria deformans</name>
    <dbReference type="NCBI Taxonomy" id="1097556"/>
    <lineage>
        <taxon>Eukaryota</taxon>
        <taxon>Fungi</taxon>
        <taxon>Dikarya</taxon>
        <taxon>Ascomycota</taxon>
        <taxon>Taphrinomycotina</taxon>
        <taxon>Taphrinomycetes</taxon>
        <taxon>Taphrinales</taxon>
        <taxon>Taphrinaceae</taxon>
        <taxon>Taphrina</taxon>
    </lineage>
</organism>
<accession>R4XBX2</accession>
<dbReference type="AlphaFoldDB" id="R4XBX2"/>
<protein>
    <submittedName>
        <fullName evidence="3">Propionyl-CoA carboxylase</fullName>
    </submittedName>
</protein>
<dbReference type="InterPro" id="IPR034733">
    <property type="entry name" value="AcCoA_carboxyl_beta"/>
</dbReference>